<evidence type="ECO:0000313" key="11">
    <source>
        <dbReference type="Proteomes" id="UP001321014"/>
    </source>
</evidence>
<evidence type="ECO:0000259" key="9">
    <source>
        <dbReference type="Pfam" id="PF04413"/>
    </source>
</evidence>
<dbReference type="Gene3D" id="3.40.50.11720">
    <property type="entry name" value="3-Deoxy-D-manno-octulosonic-acid transferase, N-terminal domain"/>
    <property type="match status" value="1"/>
</dbReference>
<comment type="caution">
    <text evidence="10">The sequence shown here is derived from an EMBL/GenBank/DDBJ whole genome shotgun (WGS) entry which is preliminary data.</text>
</comment>
<name>A0ABT2WJZ5_9RHOB</name>
<dbReference type="Pfam" id="PF04413">
    <property type="entry name" value="Glycos_transf_N"/>
    <property type="match status" value="1"/>
</dbReference>
<evidence type="ECO:0000256" key="7">
    <source>
        <dbReference type="ARBA" id="ARBA00049183"/>
    </source>
</evidence>
<evidence type="ECO:0000256" key="8">
    <source>
        <dbReference type="RuleBase" id="RU365103"/>
    </source>
</evidence>
<organism evidence="10 11">
    <name type="scientific">Ruegeria marisflavi</name>
    <dbReference type="NCBI Taxonomy" id="2984152"/>
    <lineage>
        <taxon>Bacteria</taxon>
        <taxon>Pseudomonadati</taxon>
        <taxon>Pseudomonadota</taxon>
        <taxon>Alphaproteobacteria</taxon>
        <taxon>Rhodobacterales</taxon>
        <taxon>Roseobacteraceae</taxon>
        <taxon>Ruegeria</taxon>
    </lineage>
</organism>
<evidence type="ECO:0000313" key="10">
    <source>
        <dbReference type="EMBL" id="MCU9836199.1"/>
    </source>
</evidence>
<comment type="pathway">
    <text evidence="2 8">Bacterial outer membrane biogenesis; LPS core biosynthesis.</text>
</comment>
<evidence type="ECO:0000256" key="4">
    <source>
        <dbReference type="ARBA" id="ARBA00019077"/>
    </source>
</evidence>
<keyword evidence="8" id="KW-0448">Lipopolysaccharide biosynthesis</keyword>
<dbReference type="InterPro" id="IPR007507">
    <property type="entry name" value="Glycos_transf_N"/>
</dbReference>
<dbReference type="RefSeq" id="WP_263386461.1">
    <property type="nucleotide sequence ID" value="NZ_JAOVQN010000001.1"/>
</dbReference>
<keyword evidence="8" id="KW-0472">Membrane</keyword>
<dbReference type="PANTHER" id="PTHR42755">
    <property type="entry name" value="3-DEOXY-MANNO-OCTULOSONATE CYTIDYLYLTRANSFERASE"/>
    <property type="match status" value="1"/>
</dbReference>
<evidence type="ECO:0000256" key="2">
    <source>
        <dbReference type="ARBA" id="ARBA00004713"/>
    </source>
</evidence>
<evidence type="ECO:0000256" key="6">
    <source>
        <dbReference type="ARBA" id="ARBA00031445"/>
    </source>
</evidence>
<comment type="function">
    <text evidence="1 8">Involved in lipopolysaccharide (LPS) biosynthesis. Catalyzes the transfer of 3-deoxy-D-manno-octulosonate (Kdo) residue(s) from CMP-Kdo to lipid IV(A), the tetraacyldisaccharide-1,4'-bisphosphate precursor of lipid A.</text>
</comment>
<evidence type="ECO:0000256" key="5">
    <source>
        <dbReference type="ARBA" id="ARBA00022679"/>
    </source>
</evidence>
<dbReference type="InterPro" id="IPR038107">
    <property type="entry name" value="Glycos_transf_N_sf"/>
</dbReference>
<dbReference type="EC" id="2.4.99.12" evidence="3 8"/>
<gene>
    <name evidence="10" type="ORF">OEZ49_00335</name>
</gene>
<comment type="subcellular location">
    <subcellularLocation>
        <location evidence="8">Cell membrane</location>
    </subcellularLocation>
</comment>
<comment type="similarity">
    <text evidence="8">Belongs to the glycosyltransferase group 1 family.</text>
</comment>
<keyword evidence="5 8" id="KW-0808">Transferase</keyword>
<accession>A0ABT2WJZ5</accession>
<reference evidence="10 11" key="1">
    <citation type="submission" date="2022-10" db="EMBL/GenBank/DDBJ databases">
        <title>Ruegeria sp. nov., isolated from ocean surface water.</title>
        <authorList>
            <person name="He W."/>
            <person name="Wang L."/>
            <person name="Zhang D.-F."/>
        </authorList>
    </citation>
    <scope>NUCLEOTIDE SEQUENCE [LARGE SCALE GENOMIC DNA]</scope>
    <source>
        <strain evidence="10 11">WL0004</strain>
    </source>
</reference>
<feature type="domain" description="3-deoxy-D-manno-octulosonic-acid transferase N-terminal" evidence="9">
    <location>
        <begin position="28"/>
        <end position="183"/>
    </location>
</feature>
<keyword evidence="8" id="KW-1003">Cell membrane</keyword>
<protein>
    <recommendedName>
        <fullName evidence="4 8">3-deoxy-D-manno-octulosonic acid transferase</fullName>
        <shortName evidence="8">Kdo transferase</shortName>
        <ecNumber evidence="3 8">2.4.99.12</ecNumber>
    </recommendedName>
    <alternativeName>
        <fullName evidence="6 8">Lipid IV(A) 3-deoxy-D-manno-octulosonic acid transferase</fullName>
    </alternativeName>
</protein>
<dbReference type="EMBL" id="JAOVQN010000001">
    <property type="protein sequence ID" value="MCU9836199.1"/>
    <property type="molecule type" value="Genomic_DNA"/>
</dbReference>
<dbReference type="InterPro" id="IPR039901">
    <property type="entry name" value="Kdotransferase"/>
</dbReference>
<evidence type="ECO:0000256" key="3">
    <source>
        <dbReference type="ARBA" id="ARBA00012621"/>
    </source>
</evidence>
<dbReference type="Proteomes" id="UP001321014">
    <property type="component" value="Unassembled WGS sequence"/>
</dbReference>
<evidence type="ECO:0000256" key="1">
    <source>
        <dbReference type="ARBA" id="ARBA00003394"/>
    </source>
</evidence>
<dbReference type="Gene3D" id="3.40.50.2000">
    <property type="entry name" value="Glycogen Phosphorylase B"/>
    <property type="match status" value="1"/>
</dbReference>
<keyword evidence="11" id="KW-1185">Reference proteome</keyword>
<proteinExistence type="inferred from homology"/>
<dbReference type="PANTHER" id="PTHR42755:SF1">
    <property type="entry name" value="3-DEOXY-D-MANNO-OCTULOSONIC ACID TRANSFERASE, MITOCHONDRIAL-RELATED"/>
    <property type="match status" value="1"/>
</dbReference>
<dbReference type="GO" id="GO:0016740">
    <property type="term" value="F:transferase activity"/>
    <property type="evidence" value="ECO:0007669"/>
    <property type="project" value="UniProtKB-KW"/>
</dbReference>
<comment type="catalytic activity">
    <reaction evidence="7 8">
        <text>lipid IVA (E. coli) + CMP-3-deoxy-beta-D-manno-octulosonate = alpha-Kdo-(2-&gt;6)-lipid IVA (E. coli) + CMP + H(+)</text>
        <dbReference type="Rhea" id="RHEA:28066"/>
        <dbReference type="ChEBI" id="CHEBI:15378"/>
        <dbReference type="ChEBI" id="CHEBI:58603"/>
        <dbReference type="ChEBI" id="CHEBI:60364"/>
        <dbReference type="ChEBI" id="CHEBI:60377"/>
        <dbReference type="ChEBI" id="CHEBI:85987"/>
        <dbReference type="EC" id="2.4.99.12"/>
    </reaction>
</comment>
<sequence>MARSLSLTAYRVLSWRGAHPPGKDMPSRPEGELLWIHVADRGRFPALCDLAQRLVTLRPDLSALFTIPGDTRTDDWPSTTGLVSVLPEDHPMSARRFLNHWTPDMCLWSGGGLKPNLIDQAAQSGLPMVLIDIAESDLAARKHRWLPDLTRTVLDCFDLIVTNGEAAARQVRRAGVAPAKVRSSPPLQVSANPAPWPEDELAAVNAALGGRPVWLSAWTQAKEFISVLTAHRFALRSLHRALLVVHVADPEEAGPLRERLEHMDLRCINWDVGDMIDDHTQVAISADPETLGLWYRVSPLTFLGSSLEPGAGGRDPLTAVALGSALLYGPNVRSHIDTYVRLASAGAARSVRDADALGSEVVHLLAPDAAAAMALAGWEVVTETAHLTDELIELIQDRLDRWGAERADA</sequence>